<feature type="domain" description="BAAT/Acyl-CoA thioester hydrolase C-terminal" evidence="1">
    <location>
        <begin position="163"/>
        <end position="352"/>
    </location>
</feature>
<protein>
    <recommendedName>
        <fullName evidence="1">BAAT/Acyl-CoA thioester hydrolase C-terminal domain-containing protein</fullName>
    </recommendedName>
</protein>
<dbReference type="Proteomes" id="UP001515480">
    <property type="component" value="Unassembled WGS sequence"/>
</dbReference>
<evidence type="ECO:0000313" key="3">
    <source>
        <dbReference type="Proteomes" id="UP001515480"/>
    </source>
</evidence>
<dbReference type="AlphaFoldDB" id="A0AB34JVT1"/>
<dbReference type="PANTHER" id="PTHR12277:SF81">
    <property type="entry name" value="PROTEIN ABHD13"/>
    <property type="match status" value="1"/>
</dbReference>
<organism evidence="2 3">
    <name type="scientific">Prymnesium parvum</name>
    <name type="common">Toxic golden alga</name>
    <dbReference type="NCBI Taxonomy" id="97485"/>
    <lineage>
        <taxon>Eukaryota</taxon>
        <taxon>Haptista</taxon>
        <taxon>Haptophyta</taxon>
        <taxon>Prymnesiophyceae</taxon>
        <taxon>Prymnesiales</taxon>
        <taxon>Prymnesiaceae</taxon>
        <taxon>Prymnesium</taxon>
    </lineage>
</organism>
<evidence type="ECO:0000259" key="1">
    <source>
        <dbReference type="Pfam" id="PF08840"/>
    </source>
</evidence>
<accession>A0AB34JVT1</accession>
<dbReference type="EMBL" id="JBGBPQ010000004">
    <property type="protein sequence ID" value="KAL1526005.1"/>
    <property type="molecule type" value="Genomic_DNA"/>
</dbReference>
<comment type="caution">
    <text evidence="2">The sequence shown here is derived from an EMBL/GenBank/DDBJ whole genome shotgun (WGS) entry which is preliminary data.</text>
</comment>
<sequence>MLTAELLPSPSACLLVALPVLCVGLPIRWVLRQEWPTLRQSLYFPVAGQVRFEHQRQRARLLRRIGGVETTVVTADGRKVHCVWAPAEDGRVDGPVVLLLHANAMVLDDMVDWAVYYLQLRVSVMLVTFWGYPDPSEEFDQLPESLPQGGYCPTEATLYLDAEAALSYVQQVHHVPSDRILAHGVSMGGAVASALGVNHQGIKVTVDQTFTSIFEVSVHVGRSLYDQIVLPRVPRWSRKLAVLLSPCVLRLAGMLIVRALFKINDDPHCAKQDRLDNLRKAKLIRGDYFVFYSEHDEMMPRHFHQRLVTARYGGSGSQDLARTRILCVPGGHCAFFADSPEVAAQYRKYLHQIGFLE</sequence>
<keyword evidence="3" id="KW-1185">Reference proteome</keyword>
<proteinExistence type="predicted"/>
<reference evidence="2 3" key="1">
    <citation type="journal article" date="2024" name="Science">
        <title>Giant polyketide synthase enzymes in the biosynthesis of giant marine polyether toxins.</title>
        <authorList>
            <person name="Fallon T.R."/>
            <person name="Shende V.V."/>
            <person name="Wierzbicki I.H."/>
            <person name="Pendleton A.L."/>
            <person name="Watervoot N.F."/>
            <person name="Auber R.P."/>
            <person name="Gonzalez D.J."/>
            <person name="Wisecaver J.H."/>
            <person name="Moore B.S."/>
        </authorList>
    </citation>
    <scope>NUCLEOTIDE SEQUENCE [LARGE SCALE GENOMIC DNA]</scope>
    <source>
        <strain evidence="2 3">12B1</strain>
    </source>
</reference>
<dbReference type="Pfam" id="PF08840">
    <property type="entry name" value="BAAT_C"/>
    <property type="match status" value="1"/>
</dbReference>
<dbReference type="InterPro" id="IPR014940">
    <property type="entry name" value="BAAT_C"/>
</dbReference>
<gene>
    <name evidence="2" type="ORF">AB1Y20_020829</name>
</gene>
<dbReference type="PANTHER" id="PTHR12277">
    <property type="entry name" value="ALPHA/BETA HYDROLASE DOMAIN-CONTAINING PROTEIN"/>
    <property type="match status" value="1"/>
</dbReference>
<dbReference type="Gene3D" id="3.40.50.1820">
    <property type="entry name" value="alpha/beta hydrolase"/>
    <property type="match status" value="1"/>
</dbReference>
<name>A0AB34JVT1_PRYPA</name>
<dbReference type="InterPro" id="IPR029058">
    <property type="entry name" value="AB_hydrolase_fold"/>
</dbReference>
<dbReference type="SUPFAM" id="SSF53474">
    <property type="entry name" value="alpha/beta-Hydrolases"/>
    <property type="match status" value="1"/>
</dbReference>
<evidence type="ECO:0000313" key="2">
    <source>
        <dbReference type="EMBL" id="KAL1526005.1"/>
    </source>
</evidence>